<accession>A0A0D0Q1F7</accession>
<dbReference type="GO" id="GO:0050660">
    <property type="term" value="F:flavin adenine dinucleotide binding"/>
    <property type="evidence" value="ECO:0007669"/>
    <property type="project" value="InterPro"/>
</dbReference>
<dbReference type="Pfam" id="PF00175">
    <property type="entry name" value="NAD_binding_1"/>
    <property type="match status" value="1"/>
</dbReference>
<dbReference type="EMBL" id="JXZB01000001">
    <property type="protein sequence ID" value="KIQ66377.1"/>
    <property type="molecule type" value="Genomic_DNA"/>
</dbReference>
<keyword evidence="4" id="KW-1185">Reference proteome</keyword>
<keyword evidence="1" id="KW-0408">Iron</keyword>
<evidence type="ECO:0000313" key="4">
    <source>
        <dbReference type="Proteomes" id="UP000032066"/>
    </source>
</evidence>
<dbReference type="InterPro" id="IPR019480">
    <property type="entry name" value="Dihydroorotate_DH_Fe-S-bd"/>
</dbReference>
<dbReference type="InterPro" id="IPR012165">
    <property type="entry name" value="Cyt_c3_hydrogenase_gsu"/>
</dbReference>
<keyword evidence="1" id="KW-0479">Metal-binding</keyword>
<sequence>MTAATTPVAYRVADRRQETADTVTLTLAPAARVLAPFRPGQFAMLYAFGVGEVPVSVSGISGDRLHHTVRAVGKVSEALCRAEPGNWVGVRGPYGTAWPSPPAEGDVLVVAGGIGLAPLRPVIDEALARPAGSGRLSVLAGYREPADQLFPADLPVWRRRAQVLVTVDRPGPGWPGPVGLVTELLDAADCRTDRCTAFLCGPEPMMRATAGELLRRGVPAGRIAVSLERNMRCGTGWCGHCQLGPLLLCRDGPVVGWARADEPLSVPER</sequence>
<dbReference type="STRING" id="2064.TR51_01735"/>
<dbReference type="InterPro" id="IPR017927">
    <property type="entry name" value="FAD-bd_FR_type"/>
</dbReference>
<dbReference type="Gene3D" id="2.40.30.10">
    <property type="entry name" value="Translation factors"/>
    <property type="match status" value="1"/>
</dbReference>
<dbReference type="OrthoDB" id="9796486at2"/>
<keyword evidence="1" id="KW-0001">2Fe-2S</keyword>
<dbReference type="GO" id="GO:0006221">
    <property type="term" value="P:pyrimidine nucleotide biosynthetic process"/>
    <property type="evidence" value="ECO:0007669"/>
    <property type="project" value="InterPro"/>
</dbReference>
<dbReference type="CDD" id="cd06221">
    <property type="entry name" value="sulfite_reductase_like"/>
    <property type="match status" value="1"/>
</dbReference>
<dbReference type="PRINTS" id="PR00410">
    <property type="entry name" value="PHEHYDRXLASE"/>
</dbReference>
<dbReference type="SUPFAM" id="SSF52343">
    <property type="entry name" value="Ferredoxin reductase-like, C-terminal NADP-linked domain"/>
    <property type="match status" value="1"/>
</dbReference>
<reference evidence="3 4" key="1">
    <citation type="submission" date="2015-02" db="EMBL/GenBank/DDBJ databases">
        <title>Draft genome sequence of Kitasatospora griseola MF730-N6, a bafilomycin, terpentecin and satosporin producer.</title>
        <authorList>
            <person name="Arens J.C."/>
            <person name="Haltli B."/>
            <person name="Kerr R.G."/>
        </authorList>
    </citation>
    <scope>NUCLEOTIDE SEQUENCE [LARGE SCALE GENOMIC DNA]</scope>
    <source>
        <strain evidence="3 4">MF730-N6</strain>
    </source>
</reference>
<keyword evidence="1" id="KW-0411">Iron-sulfur</keyword>
<evidence type="ECO:0000256" key="1">
    <source>
        <dbReference type="PIRSR" id="PIRSR006816-2"/>
    </source>
</evidence>
<feature type="binding site" evidence="1">
    <location>
        <position position="233"/>
    </location>
    <ligand>
        <name>[2Fe-2S] cluster</name>
        <dbReference type="ChEBI" id="CHEBI:190135"/>
    </ligand>
</feature>
<dbReference type="GO" id="GO:0051537">
    <property type="term" value="F:2 iron, 2 sulfur cluster binding"/>
    <property type="evidence" value="ECO:0007669"/>
    <property type="project" value="UniProtKB-KW"/>
</dbReference>
<dbReference type="InterPro" id="IPR050353">
    <property type="entry name" value="PyrK_electron_transfer"/>
</dbReference>
<protein>
    <submittedName>
        <fullName evidence="3">Oxidoreductase</fullName>
    </submittedName>
</protein>
<dbReference type="InterPro" id="IPR039261">
    <property type="entry name" value="FNR_nucleotide-bd"/>
</dbReference>
<dbReference type="AlphaFoldDB" id="A0A0D0Q1F7"/>
<dbReference type="RefSeq" id="WP_043907535.1">
    <property type="nucleotide sequence ID" value="NZ_JXZB01000001.1"/>
</dbReference>
<organism evidence="3 4">
    <name type="scientific">Kitasatospora griseola</name>
    <name type="common">Streptomyces griseolosporeus</name>
    <dbReference type="NCBI Taxonomy" id="2064"/>
    <lineage>
        <taxon>Bacteria</taxon>
        <taxon>Bacillati</taxon>
        <taxon>Actinomycetota</taxon>
        <taxon>Actinomycetes</taxon>
        <taxon>Kitasatosporales</taxon>
        <taxon>Streptomycetaceae</taxon>
        <taxon>Kitasatospora</taxon>
    </lineage>
</organism>
<dbReference type="GO" id="GO:0016491">
    <property type="term" value="F:oxidoreductase activity"/>
    <property type="evidence" value="ECO:0007669"/>
    <property type="project" value="InterPro"/>
</dbReference>
<feature type="binding site" evidence="1">
    <location>
        <position position="238"/>
    </location>
    <ligand>
        <name>[2Fe-2S] cluster</name>
        <dbReference type="ChEBI" id="CHEBI:190135"/>
    </ligand>
</feature>
<gene>
    <name evidence="3" type="ORF">TR51_01735</name>
</gene>
<dbReference type="PIRSF" id="PIRSF006816">
    <property type="entry name" value="Cyc3_hyd_g"/>
    <property type="match status" value="1"/>
</dbReference>
<dbReference type="Proteomes" id="UP000032066">
    <property type="component" value="Unassembled WGS sequence"/>
</dbReference>
<dbReference type="PATRIC" id="fig|2064.6.peg.392"/>
<dbReference type="InterPro" id="IPR017938">
    <property type="entry name" value="Riboflavin_synthase-like_b-brl"/>
</dbReference>
<dbReference type="Pfam" id="PF10418">
    <property type="entry name" value="DHODB_Fe-S_bind"/>
    <property type="match status" value="1"/>
</dbReference>
<evidence type="ECO:0000259" key="2">
    <source>
        <dbReference type="PROSITE" id="PS51384"/>
    </source>
</evidence>
<proteinExistence type="predicted"/>
<comment type="cofactor">
    <cofactor evidence="1">
        <name>[2Fe-2S] cluster</name>
        <dbReference type="ChEBI" id="CHEBI:190135"/>
    </cofactor>
    <text evidence="1">Binds 1 [2Fe-2S] cluster per subunit.</text>
</comment>
<dbReference type="InterPro" id="IPR001433">
    <property type="entry name" value="OxRdtase_FAD/NAD-bd"/>
</dbReference>
<dbReference type="SUPFAM" id="SSF63380">
    <property type="entry name" value="Riboflavin synthase domain-like"/>
    <property type="match status" value="1"/>
</dbReference>
<name>A0A0D0Q1F7_KITGR</name>
<dbReference type="PROSITE" id="PS51384">
    <property type="entry name" value="FAD_FR"/>
    <property type="match status" value="1"/>
</dbReference>
<dbReference type="GO" id="GO:0046872">
    <property type="term" value="F:metal ion binding"/>
    <property type="evidence" value="ECO:0007669"/>
    <property type="project" value="UniProtKB-KW"/>
</dbReference>
<evidence type="ECO:0000313" key="3">
    <source>
        <dbReference type="EMBL" id="KIQ66377.1"/>
    </source>
</evidence>
<dbReference type="Gene3D" id="3.40.50.80">
    <property type="entry name" value="Nucleotide-binding domain of ferredoxin-NADP reductase (FNR) module"/>
    <property type="match status" value="1"/>
</dbReference>
<comment type="caution">
    <text evidence="3">The sequence shown here is derived from an EMBL/GenBank/DDBJ whole genome shotgun (WGS) entry which is preliminary data.</text>
</comment>
<feature type="domain" description="FAD-binding FR-type" evidence="2">
    <location>
        <begin position="5"/>
        <end position="100"/>
    </location>
</feature>
<feature type="binding site" evidence="1">
    <location>
        <position position="241"/>
    </location>
    <ligand>
        <name>[2Fe-2S] cluster</name>
        <dbReference type="ChEBI" id="CHEBI:190135"/>
    </ligand>
</feature>
<dbReference type="PANTHER" id="PTHR43513">
    <property type="entry name" value="DIHYDROOROTATE DEHYDROGENASE B (NAD(+)), ELECTRON TRANSFER SUBUNIT"/>
    <property type="match status" value="1"/>
</dbReference>
<feature type="binding site" evidence="1">
    <location>
        <position position="249"/>
    </location>
    <ligand>
        <name>[2Fe-2S] cluster</name>
        <dbReference type="ChEBI" id="CHEBI:190135"/>
    </ligand>
</feature>